<evidence type="ECO:0000256" key="2">
    <source>
        <dbReference type="ARBA" id="ARBA00023295"/>
    </source>
</evidence>
<dbReference type="Gene3D" id="2.70.98.60">
    <property type="entry name" value="alpha-galactosidase from lactobacil brevis"/>
    <property type="match status" value="1"/>
</dbReference>
<keyword evidence="5" id="KW-1185">Reference proteome</keyword>
<reference evidence="4 5" key="1">
    <citation type="submission" date="2020-08" db="EMBL/GenBank/DDBJ databases">
        <title>Cohnella phylogeny.</title>
        <authorList>
            <person name="Dunlap C."/>
        </authorList>
    </citation>
    <scope>NUCLEOTIDE SEQUENCE [LARGE SCALE GENOMIC DNA]</scope>
    <source>
        <strain evidence="4 5">DSM 103658</strain>
    </source>
</reference>
<comment type="caution">
    <text evidence="4">The sequence shown here is derived from an EMBL/GenBank/DDBJ whole genome shotgun (WGS) entry which is preliminary data.</text>
</comment>
<dbReference type="Proteomes" id="UP000574133">
    <property type="component" value="Unassembled WGS sequence"/>
</dbReference>
<accession>A0A841TD52</accession>
<dbReference type="Pfam" id="PF02065">
    <property type="entry name" value="Melibiase"/>
    <property type="match status" value="1"/>
</dbReference>
<dbReference type="EMBL" id="JACJVN010000040">
    <property type="protein sequence ID" value="MBB6677929.1"/>
    <property type="molecule type" value="Genomic_DNA"/>
</dbReference>
<dbReference type="InterPro" id="IPR017853">
    <property type="entry name" value="GH"/>
</dbReference>
<evidence type="ECO:0000256" key="1">
    <source>
        <dbReference type="ARBA" id="ARBA00022801"/>
    </source>
</evidence>
<evidence type="ECO:0000256" key="3">
    <source>
        <dbReference type="SAM" id="MobiDB-lite"/>
    </source>
</evidence>
<dbReference type="PANTHER" id="PTHR43053:SF3">
    <property type="entry name" value="ALPHA-GALACTOSIDASE C-RELATED"/>
    <property type="match status" value="1"/>
</dbReference>
<dbReference type="PRINTS" id="PR00743">
    <property type="entry name" value="GLHYDRLASE36"/>
</dbReference>
<dbReference type="InterPro" id="IPR050985">
    <property type="entry name" value="Alpha-glycosidase_related"/>
</dbReference>
<name>A0A841TD52_9BACL</name>
<proteinExistence type="predicted"/>
<dbReference type="RefSeq" id="WP_185179206.1">
    <property type="nucleotide sequence ID" value="NZ_CBCSEP010000031.1"/>
</dbReference>
<dbReference type="InterPro" id="IPR002252">
    <property type="entry name" value="Glyco_hydro_36"/>
</dbReference>
<dbReference type="InterPro" id="IPR038417">
    <property type="entry name" value="Alpga-gal_N_sf"/>
</dbReference>
<organism evidence="4 5">
    <name type="scientific">Cohnella lubricantis</name>
    <dbReference type="NCBI Taxonomy" id="2163172"/>
    <lineage>
        <taxon>Bacteria</taxon>
        <taxon>Bacillati</taxon>
        <taxon>Bacillota</taxon>
        <taxon>Bacilli</taxon>
        <taxon>Bacillales</taxon>
        <taxon>Paenibacillaceae</taxon>
        <taxon>Cohnella</taxon>
    </lineage>
</organism>
<dbReference type="Gene3D" id="3.20.20.70">
    <property type="entry name" value="Aldolase class I"/>
    <property type="match status" value="1"/>
</dbReference>
<dbReference type="PANTHER" id="PTHR43053">
    <property type="entry name" value="GLYCOSIDASE FAMILY 31"/>
    <property type="match status" value="1"/>
</dbReference>
<dbReference type="GO" id="GO:0004557">
    <property type="term" value="F:alpha-galactosidase activity"/>
    <property type="evidence" value="ECO:0007669"/>
    <property type="project" value="InterPro"/>
</dbReference>
<feature type="region of interest" description="Disordered" evidence="3">
    <location>
        <begin position="56"/>
        <end position="75"/>
    </location>
</feature>
<dbReference type="GO" id="GO:0016052">
    <property type="term" value="P:carbohydrate catabolic process"/>
    <property type="evidence" value="ECO:0007669"/>
    <property type="project" value="InterPro"/>
</dbReference>
<evidence type="ECO:0000313" key="4">
    <source>
        <dbReference type="EMBL" id="MBB6677929.1"/>
    </source>
</evidence>
<dbReference type="AlphaFoldDB" id="A0A841TD52"/>
<dbReference type="SUPFAM" id="SSF51445">
    <property type="entry name" value="(Trans)glycosidases"/>
    <property type="match status" value="1"/>
</dbReference>
<dbReference type="CDD" id="cd14791">
    <property type="entry name" value="GH36"/>
    <property type="match status" value="1"/>
</dbReference>
<sequence>MRQLRVINENNLYFVLGVTESDDVRLLHLSSTPPDVILKDEKQQKRARLVEVHVTGENQNDHHGSKHTGSMPGGRLKYKNFKDDRNQYGRKLEITLQDDGLIVTSHLQFYDNVQVVRSWTVVENIGGESKGLEYISSFALTGICHQRQSGWENEGHLYIPHNTWYGEAQWKKQSMAGLGMYQVNDFSMKRVALSSSGTWPCSEYLPMGCYESTDGGRAIMWQIENNGAWHWEISDIANQLYLQLSGPTERESHWWKLLRPGEAFETASAAIAFVNGGFDEAVGELTKYRRKIRRNHIDNEKLPVIFNDYMNCLFGDPTTEKLIPLIDAAAETGCEYFCIDAGWYSDGEWWDGVGEWLPSTARFPGGIQEPLNYIRKKGMIPGLWLELEVMGMNCPLVNVVSDEWFFKRHGKPVIDHGRYQLDFRNPEVVQHADRVIERLVKDYGVGYIKMDYNIDAGFGTEVGADSFGDGLLQHNRAYLIWLDSIFDRYPDLVIENCGSGGMRMEYSLLSRHSIQSVTDQTDYRRMAAIAAASPSAVTPEQAAIWSYPLKEGDKEEVIFNMVNSLLLRIHQSGHLAEISNERLTLVKEGISCYKEIRNDIRSSLPFWPLGLPTFTDEWISLGLSCDYKLYLAVWRLNGTNSDVNIPIKHAYGKKSAVRCIYPQEQRCSYKWDEANSCLNVRLENHNARLFEIYLSDLEG</sequence>
<keyword evidence="2" id="KW-0326">Glycosidase</keyword>
<dbReference type="InterPro" id="IPR013785">
    <property type="entry name" value="Aldolase_TIM"/>
</dbReference>
<keyword evidence="1" id="KW-0378">Hydrolase</keyword>
<gene>
    <name evidence="4" type="ORF">H4Q31_11400</name>
</gene>
<evidence type="ECO:0000313" key="5">
    <source>
        <dbReference type="Proteomes" id="UP000574133"/>
    </source>
</evidence>
<protein>
    <submittedName>
        <fullName evidence="4">Alpha-galactosidase</fullName>
    </submittedName>
</protein>